<evidence type="ECO:0000259" key="2">
    <source>
        <dbReference type="PROSITE" id="PS51833"/>
    </source>
</evidence>
<protein>
    <submittedName>
        <fullName evidence="3">HDOD domain-containing protein</fullName>
    </submittedName>
</protein>
<feature type="compositionally biased region" description="Pro residues" evidence="1">
    <location>
        <begin position="35"/>
        <end position="53"/>
    </location>
</feature>
<dbReference type="PROSITE" id="PS51833">
    <property type="entry name" value="HDOD"/>
    <property type="match status" value="1"/>
</dbReference>
<dbReference type="Proteomes" id="UP001528673">
    <property type="component" value="Unassembled WGS sequence"/>
</dbReference>
<accession>A0ABT5N1Y4</accession>
<evidence type="ECO:0000313" key="4">
    <source>
        <dbReference type="Proteomes" id="UP001528673"/>
    </source>
</evidence>
<feature type="region of interest" description="Disordered" evidence="1">
    <location>
        <begin position="26"/>
        <end position="79"/>
    </location>
</feature>
<proteinExistence type="predicted"/>
<dbReference type="InterPro" id="IPR013976">
    <property type="entry name" value="HDOD"/>
</dbReference>
<gene>
    <name evidence="3" type="ORF">PSQ40_15925</name>
</gene>
<dbReference type="PANTHER" id="PTHR33525:SF4">
    <property type="entry name" value="CYCLIC DI-GMP PHOSPHODIESTERASE CDGJ"/>
    <property type="match status" value="1"/>
</dbReference>
<feature type="compositionally biased region" description="Low complexity" evidence="1">
    <location>
        <begin position="54"/>
        <end position="72"/>
    </location>
</feature>
<dbReference type="SUPFAM" id="SSF109604">
    <property type="entry name" value="HD-domain/PDEase-like"/>
    <property type="match status" value="1"/>
</dbReference>
<name>A0ABT5N1Y4_9BURK</name>
<reference evidence="3 4" key="1">
    <citation type="submission" date="2023-02" db="EMBL/GenBank/DDBJ databases">
        <title>Bacterial whole genomic sequence of Curvibacter sp. HBC61.</title>
        <authorList>
            <person name="Le V."/>
            <person name="Ko S.-R."/>
            <person name="Ahn C.-Y."/>
            <person name="Oh H.-M."/>
        </authorList>
    </citation>
    <scope>NUCLEOTIDE SEQUENCE [LARGE SCALE GENOMIC DNA]</scope>
    <source>
        <strain evidence="3 4">HBC61</strain>
    </source>
</reference>
<dbReference type="EMBL" id="JAQSIP010000007">
    <property type="protein sequence ID" value="MDD0840073.1"/>
    <property type="molecule type" value="Genomic_DNA"/>
</dbReference>
<comment type="caution">
    <text evidence="3">The sequence shown here is derived from an EMBL/GenBank/DDBJ whole genome shotgun (WGS) entry which is preliminary data.</text>
</comment>
<dbReference type="InterPro" id="IPR052340">
    <property type="entry name" value="RNase_Y/CdgJ"/>
</dbReference>
<dbReference type="PANTHER" id="PTHR33525">
    <property type="match status" value="1"/>
</dbReference>
<dbReference type="RefSeq" id="WP_273952787.1">
    <property type="nucleotide sequence ID" value="NZ_JAQSIP010000007.1"/>
</dbReference>
<keyword evidence="4" id="KW-1185">Reference proteome</keyword>
<dbReference type="Gene3D" id="1.10.3210.10">
    <property type="entry name" value="Hypothetical protein af1432"/>
    <property type="match status" value="1"/>
</dbReference>
<dbReference type="Pfam" id="PF08668">
    <property type="entry name" value="HDOD"/>
    <property type="match status" value="1"/>
</dbReference>
<sequence length="394" mass="41783">MKLLTGLGVLVLVLLGLAWLWRRRGGANRSGPSGPSAPPMSPKAPKPPGPRPLAAPAQAPAASAPPRGDSALSPPPPAAPPAALAELRWVPRASLSEGRQRAIVAALQRVPQPSRALHQLIAPDFLAQASSSDLADLIQGEPQVAAKVLAAVNSPLFGLQAPVLSIGPAVTYLGLNTVRGICLRYMMEDAFQAGDPAVKRYFDQVWGASTLASELSLRLAQSCHLPDPGALSTQVLLSFLGRLAMASLLPSATLLALADQDLLTRCRREQAELGLCASEVGALLMQAWQLPEPLIQHVNAIDQLLCSPPPRPLSPGSQRQALAYLGARLGERLMWGRLQPADAAQQVLGPDPDFFYLQQHWQGRALAGVPAWLASPDWQRSLSPLCQALQAGLR</sequence>
<feature type="domain" description="HDOD" evidence="2">
    <location>
        <begin position="110"/>
        <end position="304"/>
    </location>
</feature>
<evidence type="ECO:0000313" key="3">
    <source>
        <dbReference type="EMBL" id="MDD0840073.1"/>
    </source>
</evidence>
<evidence type="ECO:0000256" key="1">
    <source>
        <dbReference type="SAM" id="MobiDB-lite"/>
    </source>
</evidence>
<organism evidence="3 4">
    <name type="scientific">Curvibacter cyanobacteriorum</name>
    <dbReference type="NCBI Taxonomy" id="3026422"/>
    <lineage>
        <taxon>Bacteria</taxon>
        <taxon>Pseudomonadati</taxon>
        <taxon>Pseudomonadota</taxon>
        <taxon>Betaproteobacteria</taxon>
        <taxon>Burkholderiales</taxon>
        <taxon>Comamonadaceae</taxon>
        <taxon>Curvibacter</taxon>
    </lineage>
</organism>